<gene>
    <name evidence="1" type="ORF">ACE1CC_32450</name>
</gene>
<dbReference type="SUPFAM" id="SSF50969">
    <property type="entry name" value="YVTN repeat-like/Quinoprotein amine dehydrogenase"/>
    <property type="match status" value="1"/>
</dbReference>
<keyword evidence="2" id="KW-1185">Reference proteome</keyword>
<dbReference type="Gene3D" id="2.130.10.10">
    <property type="entry name" value="YVTN repeat-like/Quinoprotein amine dehydrogenase"/>
    <property type="match status" value="1"/>
</dbReference>
<evidence type="ECO:0000313" key="2">
    <source>
        <dbReference type="Proteomes" id="UP001576774"/>
    </source>
</evidence>
<organism evidence="1 2">
    <name type="scientific">Floridaenema aerugineum BLCC-F46</name>
    <dbReference type="NCBI Taxonomy" id="3153654"/>
    <lineage>
        <taxon>Bacteria</taxon>
        <taxon>Bacillati</taxon>
        <taxon>Cyanobacteriota</taxon>
        <taxon>Cyanophyceae</taxon>
        <taxon>Oscillatoriophycideae</taxon>
        <taxon>Aerosakkonematales</taxon>
        <taxon>Aerosakkonemataceae</taxon>
        <taxon>Floridanema</taxon>
        <taxon>Floridanema aerugineum</taxon>
    </lineage>
</organism>
<protein>
    <submittedName>
        <fullName evidence="1">Uncharacterized protein</fullName>
    </submittedName>
</protein>
<name>A0ABV4XFK3_9CYAN</name>
<evidence type="ECO:0000313" key="1">
    <source>
        <dbReference type="EMBL" id="MFB2881587.1"/>
    </source>
</evidence>
<comment type="caution">
    <text evidence="1">The sequence shown here is derived from an EMBL/GenBank/DDBJ whole genome shotgun (WGS) entry which is preliminary data.</text>
</comment>
<reference evidence="1 2" key="1">
    <citation type="submission" date="2024-09" db="EMBL/GenBank/DDBJ databases">
        <title>Floridaenema gen nov. (Aerosakkonemataceae, Aerosakkonematales ord. nov., Cyanobacteria) from benthic tropical and subtropical fresh waters, with the description of four new species.</title>
        <authorList>
            <person name="Moretto J.A."/>
            <person name="Berthold D.E."/>
            <person name="Lefler F.W."/>
            <person name="Huang I.-S."/>
            <person name="Laughinghouse H. IV."/>
        </authorList>
    </citation>
    <scope>NUCLEOTIDE SEQUENCE [LARGE SCALE GENOMIC DNA]</scope>
    <source>
        <strain evidence="1 2">BLCC-F46</strain>
    </source>
</reference>
<dbReference type="InterPro" id="IPR011044">
    <property type="entry name" value="Quino_amine_DH_bsu"/>
</dbReference>
<dbReference type="Proteomes" id="UP001576774">
    <property type="component" value="Unassembled WGS sequence"/>
</dbReference>
<dbReference type="InterPro" id="IPR015943">
    <property type="entry name" value="WD40/YVTN_repeat-like_dom_sf"/>
</dbReference>
<dbReference type="RefSeq" id="WP_413274561.1">
    <property type="nucleotide sequence ID" value="NZ_JBHFNQ010000231.1"/>
</dbReference>
<proteinExistence type="predicted"/>
<dbReference type="EMBL" id="JBHFNQ010000231">
    <property type="protein sequence ID" value="MFB2881587.1"/>
    <property type="molecule type" value="Genomic_DNA"/>
</dbReference>
<accession>A0ABV4XFK3</accession>
<sequence>MKKKEIHQSLDCIACELPTQERLNYFTGQFLTERDFQDEQSYLLGKHRQHNRYLHGYGTVCGLKVEQHPNPACRDRFIIIQPGFALDCCGREILVREPVYVDLDKALAPQNNGTPNGKHLLISLCYTECKSEFVPVLYAECGCDETGMEANRIYERFAVDVQLVDTVPKSPITEPTKINLQWNGTINLAQSLRLALDSVGKRLYILTAANPGQIMVYNTDNGVQLPTISLGETGVRGVDLAIDISGQFLYIIRHTEGTPSTYDLQVMDLQNANTVVNTLPLTTGVLTNPPQVIVSTAADHRIYTLDPNANPQIITIWKTTINTETVDPTLPLSDPNSPKFAEVTSTNEVNTFAVSSDGSWLFLAEGTSNQIRAFKVDTLNQPPASQVSVTVSLAENPQLLAVSGDSSQLYVVTAPSAGTMKLRAFEIEDNSPPTITEINAPGVSLGSGNAIDLVAAPSEKWIYLLSSDESNKGEVRPISTVLLKTDPDRAVFDAIAVFSNPQDLLLDNSLTRIYAAGNTETGGVSILEIQSELCRELLWESLNDCSSCSDDCVPLAVVRDYKTGLEITDALIDNRIRPLIPSTETLQKLILCALESHNNMGEGSGDGVRSADAETVDPDVPADADFNPTTGNIHFKIPKAKDGNDGKDGTDGIGLELNLPYIEAVSWKHNTPNNSLITIEEIPGIFKQGIVIGFNAPVIVSDSANPDRQIIDSHVFQVLAETLEREQFNLICRCQLTGSVVPVEFKATDNLIQSATFVKETTARGIAFVFDRSSLNVLRDLQSKELWVRLLGDFVIDVEQKKAVDAKFIQALLPTGLQRPSANRIGTQGGVFESWFGFKSE</sequence>